<comment type="similarity">
    <text evidence="7">Belongs to the binding-protein-dependent transport system permease family.</text>
</comment>
<name>A0A2Y9BGT5_9FIRM</name>
<comment type="subcellular location">
    <subcellularLocation>
        <location evidence="1 7">Cell membrane</location>
        <topology evidence="1 7">Multi-pass membrane protein</topology>
    </subcellularLocation>
</comment>
<evidence type="ECO:0000256" key="7">
    <source>
        <dbReference type="RuleBase" id="RU363032"/>
    </source>
</evidence>
<dbReference type="Pfam" id="PF12911">
    <property type="entry name" value="OppC_N"/>
    <property type="match status" value="1"/>
</dbReference>
<keyword evidence="10" id="KW-1185">Reference proteome</keyword>
<feature type="transmembrane region" description="Helical" evidence="7">
    <location>
        <begin position="97"/>
        <end position="122"/>
    </location>
</feature>
<dbReference type="Gene3D" id="1.10.3720.10">
    <property type="entry name" value="MetI-like"/>
    <property type="match status" value="1"/>
</dbReference>
<dbReference type="Pfam" id="PF00528">
    <property type="entry name" value="BPD_transp_1"/>
    <property type="match status" value="1"/>
</dbReference>
<keyword evidence="4 7" id="KW-0812">Transmembrane</keyword>
<dbReference type="InterPro" id="IPR035906">
    <property type="entry name" value="MetI-like_sf"/>
</dbReference>
<keyword evidence="3" id="KW-1003">Cell membrane</keyword>
<dbReference type="OrthoDB" id="9797852at2"/>
<dbReference type="RefSeq" id="WP_109730919.1">
    <property type="nucleotide sequence ID" value="NZ_BAAACK010000018.1"/>
</dbReference>
<dbReference type="GO" id="GO:0005886">
    <property type="term" value="C:plasma membrane"/>
    <property type="evidence" value="ECO:0007669"/>
    <property type="project" value="UniProtKB-SubCell"/>
</dbReference>
<evidence type="ECO:0000256" key="4">
    <source>
        <dbReference type="ARBA" id="ARBA00022692"/>
    </source>
</evidence>
<evidence type="ECO:0000256" key="3">
    <source>
        <dbReference type="ARBA" id="ARBA00022475"/>
    </source>
</evidence>
<feature type="transmembrane region" description="Helical" evidence="7">
    <location>
        <begin position="33"/>
        <end position="54"/>
    </location>
</feature>
<dbReference type="PANTHER" id="PTHR43386:SF1">
    <property type="entry name" value="D,D-DIPEPTIDE TRANSPORT SYSTEM PERMEASE PROTEIN DDPC-RELATED"/>
    <property type="match status" value="1"/>
</dbReference>
<evidence type="ECO:0000256" key="2">
    <source>
        <dbReference type="ARBA" id="ARBA00022448"/>
    </source>
</evidence>
<dbReference type="SUPFAM" id="SSF161098">
    <property type="entry name" value="MetI-like"/>
    <property type="match status" value="1"/>
</dbReference>
<organism evidence="9 10">
    <name type="scientific">Faecalicatena orotica</name>
    <dbReference type="NCBI Taxonomy" id="1544"/>
    <lineage>
        <taxon>Bacteria</taxon>
        <taxon>Bacillati</taxon>
        <taxon>Bacillota</taxon>
        <taxon>Clostridia</taxon>
        <taxon>Lachnospirales</taxon>
        <taxon>Lachnospiraceae</taxon>
        <taxon>Faecalicatena</taxon>
    </lineage>
</organism>
<accession>A0A2Y9BGT5</accession>
<dbReference type="PANTHER" id="PTHR43386">
    <property type="entry name" value="OLIGOPEPTIDE TRANSPORT SYSTEM PERMEASE PROTEIN APPC"/>
    <property type="match status" value="1"/>
</dbReference>
<sequence length="295" mass="32066">MTDAINVKTNQEPVKKKSQFLEVLKRLSYNKGAVFGGILFLAVLLLAIFAPLIAPYDYAAINIKDRFLSPCLAHLFGTDHMGRDILSRVLYGARYSLLIGIGSVIFSAVFGIIIGAISGYYGGWADNLIMRICDIIQSIPGLILNIALACVLGPGVFNTILALGFEGIAGTARLMRSSILNVRKMEYLDAARTSNCSSYRIILRHVFPNTFAPILVQSTMGVGARIMLAASMSFIGIGVQPPTPEWGAMLADSRDFLMKFPYMCLIPGICIMLVVLALNLLGDGLRDALDPKLKK</sequence>
<evidence type="ECO:0000256" key="6">
    <source>
        <dbReference type="ARBA" id="ARBA00023136"/>
    </source>
</evidence>
<keyword evidence="6 7" id="KW-0472">Membrane</keyword>
<dbReference type="PROSITE" id="PS50928">
    <property type="entry name" value="ABC_TM1"/>
    <property type="match status" value="1"/>
</dbReference>
<reference evidence="9 10" key="1">
    <citation type="submission" date="2018-05" db="EMBL/GenBank/DDBJ databases">
        <title>The Hungate 1000. A catalogue of reference genomes from the rumen microbiome.</title>
        <authorList>
            <person name="Kelly W."/>
        </authorList>
    </citation>
    <scope>NUCLEOTIDE SEQUENCE [LARGE SCALE GENOMIC DNA]</scope>
    <source>
        <strain evidence="9 10">NLAE-zl-C242</strain>
    </source>
</reference>
<evidence type="ECO:0000313" key="9">
    <source>
        <dbReference type="EMBL" id="PWJ29778.1"/>
    </source>
</evidence>
<evidence type="ECO:0000256" key="5">
    <source>
        <dbReference type="ARBA" id="ARBA00022989"/>
    </source>
</evidence>
<dbReference type="InterPro" id="IPR025966">
    <property type="entry name" value="OppC_N"/>
</dbReference>
<feature type="transmembrane region" description="Helical" evidence="7">
    <location>
        <begin position="260"/>
        <end position="282"/>
    </location>
</feature>
<feature type="transmembrane region" description="Helical" evidence="7">
    <location>
        <begin position="142"/>
        <end position="165"/>
    </location>
</feature>
<comment type="caution">
    <text evidence="9">The sequence shown here is derived from an EMBL/GenBank/DDBJ whole genome shotgun (WGS) entry which is preliminary data.</text>
</comment>
<evidence type="ECO:0000259" key="8">
    <source>
        <dbReference type="PROSITE" id="PS50928"/>
    </source>
</evidence>
<dbReference type="EMBL" id="QGDL01000005">
    <property type="protein sequence ID" value="PWJ29778.1"/>
    <property type="molecule type" value="Genomic_DNA"/>
</dbReference>
<dbReference type="CDD" id="cd06261">
    <property type="entry name" value="TM_PBP2"/>
    <property type="match status" value="1"/>
</dbReference>
<evidence type="ECO:0000313" key="10">
    <source>
        <dbReference type="Proteomes" id="UP000245845"/>
    </source>
</evidence>
<proteinExistence type="inferred from homology"/>
<dbReference type="InterPro" id="IPR050366">
    <property type="entry name" value="BP-dependent_transpt_permease"/>
</dbReference>
<keyword evidence="5 7" id="KW-1133">Transmembrane helix</keyword>
<dbReference type="Proteomes" id="UP000245845">
    <property type="component" value="Unassembled WGS sequence"/>
</dbReference>
<dbReference type="GO" id="GO:0055085">
    <property type="term" value="P:transmembrane transport"/>
    <property type="evidence" value="ECO:0007669"/>
    <property type="project" value="InterPro"/>
</dbReference>
<feature type="domain" description="ABC transmembrane type-1" evidence="8">
    <location>
        <begin position="93"/>
        <end position="282"/>
    </location>
</feature>
<feature type="transmembrane region" description="Helical" evidence="7">
    <location>
        <begin position="222"/>
        <end position="240"/>
    </location>
</feature>
<keyword evidence="2 7" id="KW-0813">Transport</keyword>
<protein>
    <submittedName>
        <fullName evidence="9">Peptide/nickel transport system permease protein</fullName>
    </submittedName>
</protein>
<evidence type="ECO:0000256" key="1">
    <source>
        <dbReference type="ARBA" id="ARBA00004651"/>
    </source>
</evidence>
<dbReference type="InterPro" id="IPR000515">
    <property type="entry name" value="MetI-like"/>
</dbReference>
<dbReference type="AlphaFoldDB" id="A0A2Y9BGT5"/>
<gene>
    <name evidence="9" type="ORF">A8806_10580</name>
</gene>